<proteinExistence type="predicted"/>
<dbReference type="OrthoDB" id="21464at2759"/>
<keyword evidence="2" id="KW-1185">Reference proteome</keyword>
<sequence>MTKSSDLSQSLLKPKTLRETYRILYEIGTSSSGRAYHYKANFLNQNLKMCPIQALLFSQGGYQSKNRSWIVITGGKEISDWKTTSLSLFIGSLLANKPLSNYDVILFPIENTKPYDEDEKFKTTLVDNFNTSNCSNLNNNNNFNNTINNSNSNIVNQEIENIHGLEYTFFNANTKIENNNNQINYQQQQREGVFSKWLKSTKRTYYPMEFQMGSQKFYLNSSTSPEKHFQNNNNQIITPPNYIISLKDLNISTNSLFRFDSKERTDSDLITIQQIGQEIYRQIQLFDQHACDPHFQNFNRFFF</sequence>
<protein>
    <submittedName>
        <fullName evidence="1">Uncharacterized protein</fullName>
    </submittedName>
</protein>
<comment type="caution">
    <text evidence="1">The sequence shown here is derived from an EMBL/GenBank/DDBJ whole genome shotgun (WGS) entry which is preliminary data.</text>
</comment>
<dbReference type="AlphaFoldDB" id="A0A8J4PPA2"/>
<dbReference type="EMBL" id="AJWJ01000392">
    <property type="protein sequence ID" value="KAF2071283.1"/>
    <property type="molecule type" value="Genomic_DNA"/>
</dbReference>
<gene>
    <name evidence="1" type="ORF">CYY_007390</name>
</gene>
<reference evidence="1" key="1">
    <citation type="submission" date="2020-01" db="EMBL/GenBank/DDBJ databases">
        <title>Development of genomics and gene disruption for Polysphondylium violaceum indicates a role for the polyketide synthase stlB in stalk morphogenesis.</title>
        <authorList>
            <person name="Narita B."/>
            <person name="Kawabe Y."/>
            <person name="Kin K."/>
            <person name="Saito T."/>
            <person name="Gibbs R."/>
            <person name="Kuspa A."/>
            <person name="Muzny D."/>
            <person name="Queller D."/>
            <person name="Richards S."/>
            <person name="Strassman J."/>
            <person name="Sucgang R."/>
            <person name="Worley K."/>
            <person name="Schaap P."/>
        </authorList>
    </citation>
    <scope>NUCLEOTIDE SEQUENCE</scope>
    <source>
        <strain evidence="1">QSvi11</strain>
    </source>
</reference>
<evidence type="ECO:0000313" key="2">
    <source>
        <dbReference type="Proteomes" id="UP000695562"/>
    </source>
</evidence>
<evidence type="ECO:0000313" key="1">
    <source>
        <dbReference type="EMBL" id="KAF2071283.1"/>
    </source>
</evidence>
<accession>A0A8J4PPA2</accession>
<name>A0A8J4PPA2_9MYCE</name>
<dbReference type="Proteomes" id="UP000695562">
    <property type="component" value="Unassembled WGS sequence"/>
</dbReference>
<organism evidence="1 2">
    <name type="scientific">Polysphondylium violaceum</name>
    <dbReference type="NCBI Taxonomy" id="133409"/>
    <lineage>
        <taxon>Eukaryota</taxon>
        <taxon>Amoebozoa</taxon>
        <taxon>Evosea</taxon>
        <taxon>Eumycetozoa</taxon>
        <taxon>Dictyostelia</taxon>
        <taxon>Dictyosteliales</taxon>
        <taxon>Dictyosteliaceae</taxon>
        <taxon>Polysphondylium</taxon>
    </lineage>
</organism>